<comment type="caution">
    <text evidence="6">The sequence shown here is derived from an EMBL/GenBank/DDBJ whole genome shotgun (WGS) entry which is preliminary data.</text>
</comment>
<dbReference type="PANTHER" id="PTHR43369">
    <property type="entry name" value="PHOSPHORIBOSYLGLYCINAMIDE FORMYLTRANSFERASE"/>
    <property type="match status" value="1"/>
</dbReference>
<feature type="domain" description="Formyl transferase N-terminal" evidence="5">
    <location>
        <begin position="11"/>
        <end position="131"/>
    </location>
</feature>
<dbReference type="PANTHER" id="PTHR43369:SF2">
    <property type="entry name" value="PHOSPHORIBOSYLGLYCINAMIDE FORMYLTRANSFERASE"/>
    <property type="match status" value="1"/>
</dbReference>
<evidence type="ECO:0000256" key="4">
    <source>
        <dbReference type="ARBA" id="ARBA00022755"/>
    </source>
</evidence>
<accession>A0A1F5G7E7</accession>
<evidence type="ECO:0000259" key="5">
    <source>
        <dbReference type="Pfam" id="PF00551"/>
    </source>
</evidence>
<dbReference type="InterPro" id="IPR002376">
    <property type="entry name" value="Formyl_transf_N"/>
</dbReference>
<evidence type="ECO:0000313" key="7">
    <source>
        <dbReference type="Proteomes" id="UP000177369"/>
    </source>
</evidence>
<comment type="pathway">
    <text evidence="1">Purine metabolism; IMP biosynthesis via de novo pathway; N(2)-formyl-N(1)-(5-phospho-D-ribosyl)glycinamide from N(1)-(5-phospho-D-ribosyl)glycinamide (10-formyl THF route): step 1/1.</text>
</comment>
<dbReference type="Gene3D" id="3.40.50.170">
    <property type="entry name" value="Formyl transferase, N-terminal domain"/>
    <property type="match status" value="1"/>
</dbReference>
<dbReference type="Proteomes" id="UP000177369">
    <property type="component" value="Unassembled WGS sequence"/>
</dbReference>
<dbReference type="STRING" id="1797714.A3D04_02350"/>
<organism evidence="6 7">
    <name type="scientific">Candidatus Curtissbacteria bacterium RIFCSPHIGHO2_02_FULL_40_16b</name>
    <dbReference type="NCBI Taxonomy" id="1797714"/>
    <lineage>
        <taxon>Bacteria</taxon>
        <taxon>Candidatus Curtissiibacteriota</taxon>
    </lineage>
</organism>
<gene>
    <name evidence="6" type="ORF">A3D04_02350</name>
</gene>
<evidence type="ECO:0000256" key="3">
    <source>
        <dbReference type="ARBA" id="ARBA00022679"/>
    </source>
</evidence>
<evidence type="ECO:0000256" key="1">
    <source>
        <dbReference type="ARBA" id="ARBA00005054"/>
    </source>
</evidence>
<dbReference type="GO" id="GO:0004644">
    <property type="term" value="F:phosphoribosylglycinamide formyltransferase activity"/>
    <property type="evidence" value="ECO:0007669"/>
    <property type="project" value="UniProtKB-EC"/>
</dbReference>
<evidence type="ECO:0000313" key="6">
    <source>
        <dbReference type="EMBL" id="OGD87788.1"/>
    </source>
</evidence>
<dbReference type="InterPro" id="IPR036477">
    <property type="entry name" value="Formyl_transf_N_sf"/>
</dbReference>
<dbReference type="GO" id="GO:0005737">
    <property type="term" value="C:cytoplasm"/>
    <property type="evidence" value="ECO:0007669"/>
    <property type="project" value="TreeGrafter"/>
</dbReference>
<evidence type="ECO:0000256" key="2">
    <source>
        <dbReference type="ARBA" id="ARBA00012254"/>
    </source>
</evidence>
<dbReference type="AlphaFoldDB" id="A0A1F5G7E7"/>
<dbReference type="SUPFAM" id="SSF53328">
    <property type="entry name" value="Formyltransferase"/>
    <property type="match status" value="1"/>
</dbReference>
<name>A0A1F5G7E7_9BACT</name>
<sequence>MSLRKNKIPIVVMIGRGSKLPIIIKAAKSPKSKFNIQLVVSHKKKSPGVDIALKNNIPAAYLNLFDWCRRTKKSRAQYMKYLGWFISQKVYNPKLVVFAGWDLVMDKNFFDFFKAKTGDGYSAINLHPALMKIKTEKTIELPDKSKIEVIKGEQEDVLKEVLKRKHTYFGPSVHFMVPTKFDTGKVVAREFIKVGKSKTIKQLQKKLIPVEDRLLLKSIYKVISKYL</sequence>
<reference evidence="6 7" key="1">
    <citation type="journal article" date="2016" name="Nat. Commun.">
        <title>Thousands of microbial genomes shed light on interconnected biogeochemical processes in an aquifer system.</title>
        <authorList>
            <person name="Anantharaman K."/>
            <person name="Brown C.T."/>
            <person name="Hug L.A."/>
            <person name="Sharon I."/>
            <person name="Castelle C.J."/>
            <person name="Probst A.J."/>
            <person name="Thomas B.C."/>
            <person name="Singh A."/>
            <person name="Wilkins M.J."/>
            <person name="Karaoz U."/>
            <person name="Brodie E.L."/>
            <person name="Williams K.H."/>
            <person name="Hubbard S.S."/>
            <person name="Banfield J.F."/>
        </authorList>
    </citation>
    <scope>NUCLEOTIDE SEQUENCE [LARGE SCALE GENOMIC DNA]</scope>
</reference>
<dbReference type="GO" id="GO:0006189">
    <property type="term" value="P:'de novo' IMP biosynthetic process"/>
    <property type="evidence" value="ECO:0007669"/>
    <property type="project" value="TreeGrafter"/>
</dbReference>
<dbReference type="EC" id="2.1.2.2" evidence="2"/>
<dbReference type="Pfam" id="PF00551">
    <property type="entry name" value="Formyl_trans_N"/>
    <property type="match status" value="1"/>
</dbReference>
<proteinExistence type="predicted"/>
<keyword evidence="4" id="KW-0658">Purine biosynthesis</keyword>
<dbReference type="EMBL" id="MFBD01000043">
    <property type="protein sequence ID" value="OGD87788.1"/>
    <property type="molecule type" value="Genomic_DNA"/>
</dbReference>
<protein>
    <recommendedName>
        <fullName evidence="2">phosphoribosylglycinamide formyltransferase 1</fullName>
        <ecNumber evidence="2">2.1.2.2</ecNumber>
    </recommendedName>
</protein>
<keyword evidence="3" id="KW-0808">Transferase</keyword>